<proteinExistence type="predicted"/>
<protein>
    <submittedName>
        <fullName evidence="1">Uncharacterized protein</fullName>
    </submittedName>
</protein>
<reference evidence="1 2" key="1">
    <citation type="journal article" date="2012" name="J. Bacteriol.">
        <title>Genome Sequence of "Candidatus Nitrosoarchaeum limnia" BG20, a Low-Salinity Ammonia-Oxidizing Archaeon from the San Francisco Bay Estuary.</title>
        <authorList>
            <person name="Mosier A.C."/>
            <person name="Allen E.E."/>
            <person name="Kim M."/>
            <person name="Ferriera S."/>
            <person name="Francis C.A."/>
        </authorList>
    </citation>
    <scope>NUCLEOTIDE SEQUENCE [LARGE SCALE GENOMIC DNA]</scope>
    <source>
        <strain evidence="1 2">BG20</strain>
    </source>
</reference>
<comment type="caution">
    <text evidence="1">The sequence shown here is derived from an EMBL/GenBank/DDBJ whole genome shotgun (WGS) entry which is preliminary data.</text>
</comment>
<evidence type="ECO:0000313" key="1">
    <source>
        <dbReference type="EMBL" id="EPA06584.1"/>
    </source>
</evidence>
<name>S2EWM5_9ARCH</name>
<dbReference type="EMBL" id="AHJG01000034">
    <property type="protein sequence ID" value="EPA06584.1"/>
    <property type="molecule type" value="Genomic_DNA"/>
</dbReference>
<sequence length="84" mass="9836">MGEFEEFAEALFGQLSVEINEEKEITKLAEMAKDDLSFKVKFDDLEKIAHDVFPVLRKKVEEFLDIKISDNLKMKFPELIELKN</sequence>
<evidence type="ECO:0000313" key="2">
    <source>
        <dbReference type="Proteomes" id="UP000014065"/>
    </source>
</evidence>
<dbReference type="Proteomes" id="UP000014065">
    <property type="component" value="Unassembled WGS sequence"/>
</dbReference>
<dbReference type="RefSeq" id="WP_238527437.1">
    <property type="nucleotide sequence ID" value="NZ_AHJG01000034.1"/>
</dbReference>
<accession>S2EWM5</accession>
<organism evidence="1 2">
    <name type="scientific">Candidatus Nitrosarchaeum limnium BG20</name>
    <dbReference type="NCBI Taxonomy" id="859192"/>
    <lineage>
        <taxon>Archaea</taxon>
        <taxon>Nitrososphaerota</taxon>
        <taxon>Nitrososphaeria</taxon>
        <taxon>Nitrosopumilales</taxon>
        <taxon>Nitrosopumilaceae</taxon>
        <taxon>Nitrosarchaeum</taxon>
    </lineage>
</organism>
<dbReference type="PATRIC" id="fig|859192.6.peg.286"/>
<dbReference type="AlphaFoldDB" id="S2EWM5"/>
<keyword evidence="2" id="KW-1185">Reference proteome</keyword>
<gene>
    <name evidence="1" type="ORF">BG20_I0767</name>
</gene>